<evidence type="ECO:0000313" key="1">
    <source>
        <dbReference type="EMBL" id="TDX84457.1"/>
    </source>
</evidence>
<sequence length="60" mass="7296">MLFSLKLILNSKITPKKSRLIKLQSKQIIFQKYYHNMNKIYFENYFSVFGRKINFKTNST</sequence>
<proteinExistence type="predicted"/>
<gene>
    <name evidence="1" type="ORF">B0I22_2076</name>
</gene>
<dbReference type="AlphaFoldDB" id="A0A4R8I673"/>
<organism evidence="1 2">
    <name type="scientific">Epilithonimonas xixisoli</name>
    <dbReference type="NCBI Taxonomy" id="1476462"/>
    <lineage>
        <taxon>Bacteria</taxon>
        <taxon>Pseudomonadati</taxon>
        <taxon>Bacteroidota</taxon>
        <taxon>Flavobacteriia</taxon>
        <taxon>Flavobacteriales</taxon>
        <taxon>Weeksellaceae</taxon>
        <taxon>Chryseobacterium group</taxon>
        <taxon>Epilithonimonas</taxon>
    </lineage>
</organism>
<dbReference type="EMBL" id="SOEO01000002">
    <property type="protein sequence ID" value="TDX84457.1"/>
    <property type="molecule type" value="Genomic_DNA"/>
</dbReference>
<keyword evidence="2" id="KW-1185">Reference proteome</keyword>
<protein>
    <submittedName>
        <fullName evidence="1">Uncharacterized protein</fullName>
    </submittedName>
</protein>
<reference evidence="1 2" key="1">
    <citation type="submission" date="2019-03" db="EMBL/GenBank/DDBJ databases">
        <title>Genomic Encyclopedia of Type Strains, Phase III (KMG-III): the genomes of soil and plant-associated and newly described type strains.</title>
        <authorList>
            <person name="Whitman W."/>
        </authorList>
    </citation>
    <scope>NUCLEOTIDE SEQUENCE [LARGE SCALE GENOMIC DNA]</scope>
    <source>
        <strain evidence="1 2">CGMCC 1.12802</strain>
    </source>
</reference>
<evidence type="ECO:0000313" key="2">
    <source>
        <dbReference type="Proteomes" id="UP000295313"/>
    </source>
</evidence>
<name>A0A4R8I673_9FLAO</name>
<dbReference type="Proteomes" id="UP000295313">
    <property type="component" value="Unassembled WGS sequence"/>
</dbReference>
<comment type="caution">
    <text evidence="1">The sequence shown here is derived from an EMBL/GenBank/DDBJ whole genome shotgun (WGS) entry which is preliminary data.</text>
</comment>
<accession>A0A4R8I673</accession>